<feature type="disulfide bond" evidence="6">
    <location>
        <begin position="54"/>
        <end position="130"/>
    </location>
</feature>
<comment type="caution">
    <text evidence="9">The sequence shown here is derived from an EMBL/GenBank/DDBJ whole genome shotgun (WGS) entry which is preliminary data.</text>
</comment>
<dbReference type="InterPro" id="IPR001211">
    <property type="entry name" value="PLA2"/>
</dbReference>
<evidence type="ECO:0000256" key="7">
    <source>
        <dbReference type="RuleBase" id="RU003654"/>
    </source>
</evidence>
<dbReference type="GO" id="GO:0005576">
    <property type="term" value="C:extracellular region"/>
    <property type="evidence" value="ECO:0007669"/>
    <property type="project" value="UniProtKB-SubCell"/>
</dbReference>
<dbReference type="PANTHER" id="PTHR11716">
    <property type="entry name" value="PHOSPHOLIPASE A2 FAMILY MEMBER"/>
    <property type="match status" value="1"/>
</dbReference>
<dbReference type="EMBL" id="VZUI01012251">
    <property type="protein sequence ID" value="NXU96914.1"/>
    <property type="molecule type" value="Genomic_DNA"/>
</dbReference>
<dbReference type="GO" id="GO:0016042">
    <property type="term" value="P:lipid catabolic process"/>
    <property type="evidence" value="ECO:0007669"/>
    <property type="project" value="InterPro"/>
</dbReference>
<keyword evidence="3 6" id="KW-1015">Disulfide bond</keyword>
<keyword evidence="10" id="KW-1185">Reference proteome</keyword>
<evidence type="ECO:0000259" key="8">
    <source>
        <dbReference type="SMART" id="SM00085"/>
    </source>
</evidence>
<dbReference type="FunFam" id="1.20.90.10:FF:000001">
    <property type="entry name" value="Basic phospholipase A2 homolog"/>
    <property type="match status" value="1"/>
</dbReference>
<dbReference type="GO" id="GO:0047498">
    <property type="term" value="F:calcium-dependent phospholipase A2 activity"/>
    <property type="evidence" value="ECO:0007669"/>
    <property type="project" value="TreeGrafter"/>
</dbReference>
<feature type="binding site" evidence="5">
    <location>
        <position position="36"/>
    </location>
    <ligand>
        <name>Ca(2+)</name>
        <dbReference type="ChEBI" id="CHEBI:29108"/>
    </ligand>
</feature>
<dbReference type="InterPro" id="IPR036444">
    <property type="entry name" value="PLipase_A2_dom_sf"/>
</dbReference>
<name>A0A7L3Q0I6_9SYLV</name>
<evidence type="ECO:0000256" key="3">
    <source>
        <dbReference type="ARBA" id="ARBA00023157"/>
    </source>
</evidence>
<feature type="disulfide bond" evidence="6">
    <location>
        <begin position="31"/>
        <end position="123"/>
    </location>
</feature>
<evidence type="ECO:0000256" key="6">
    <source>
        <dbReference type="PIRSR" id="PIRSR601211-3"/>
    </source>
</evidence>
<dbReference type="PANTHER" id="PTHR11716:SF56">
    <property type="entry name" value="GROUP IIE SECRETORY PHOSPHOLIPASE A2"/>
    <property type="match status" value="1"/>
</dbReference>
<keyword evidence="5" id="KW-0479">Metal-binding</keyword>
<sequence>LALASCNLVQFGIMIKQKTGKWPLDYNKYGCYCGWGGSKQPVDATDRCCHTHDCCYKRLVSSGCSPKTVTYKHSFRGNQITCGETGNRCQRQTCECDKRAVECFHRAARSYSKSYHNYPKSKCKGRTPSC</sequence>
<proteinExistence type="inferred from homology"/>
<dbReference type="PRINTS" id="PR00389">
    <property type="entry name" value="PHPHLIPASEA2"/>
</dbReference>
<evidence type="ECO:0000256" key="2">
    <source>
        <dbReference type="ARBA" id="ARBA00022525"/>
    </source>
</evidence>
<protein>
    <submittedName>
        <fullName evidence="9">PA2GA Phospholipase</fullName>
    </submittedName>
</protein>
<feature type="disulfide bond" evidence="6">
    <location>
        <begin position="82"/>
        <end position="94"/>
    </location>
</feature>
<dbReference type="SUPFAM" id="SSF48619">
    <property type="entry name" value="Phospholipase A2, PLA2"/>
    <property type="match status" value="1"/>
</dbReference>
<feature type="non-terminal residue" evidence="9">
    <location>
        <position position="130"/>
    </location>
</feature>
<comment type="similarity">
    <text evidence="7">Belongs to the phospholipase A2 family.</text>
</comment>
<feature type="active site" evidence="4">
    <location>
        <position position="52"/>
    </location>
</feature>
<reference evidence="9 10" key="1">
    <citation type="submission" date="2019-09" db="EMBL/GenBank/DDBJ databases">
        <title>Bird 10,000 Genomes (B10K) Project - Family phase.</title>
        <authorList>
            <person name="Zhang G."/>
        </authorList>
    </citation>
    <scope>NUCLEOTIDE SEQUENCE [LARGE SCALE GENOMIC DNA]</scope>
    <source>
        <strain evidence="9">OUT-0056</strain>
        <tissue evidence="9">Blood</tissue>
    </source>
</reference>
<dbReference type="AlphaFoldDB" id="A0A7L3Q0I6"/>
<comment type="cofactor">
    <cofactor evidence="5">
        <name>Ca(2+)</name>
        <dbReference type="ChEBI" id="CHEBI:29108"/>
    </cofactor>
    <text evidence="5">Binds 1 Ca(2+) ion per subunit.</text>
</comment>
<dbReference type="GO" id="GO:0005509">
    <property type="term" value="F:calcium ion binding"/>
    <property type="evidence" value="ECO:0007669"/>
    <property type="project" value="InterPro"/>
</dbReference>
<organism evidence="9 10">
    <name type="scientific">Cettia cetti</name>
    <dbReference type="NCBI Taxonomy" id="68486"/>
    <lineage>
        <taxon>Eukaryota</taxon>
        <taxon>Metazoa</taxon>
        <taxon>Chordata</taxon>
        <taxon>Craniata</taxon>
        <taxon>Vertebrata</taxon>
        <taxon>Euteleostomi</taxon>
        <taxon>Archelosauria</taxon>
        <taxon>Archosauria</taxon>
        <taxon>Dinosauria</taxon>
        <taxon>Saurischia</taxon>
        <taxon>Theropoda</taxon>
        <taxon>Coelurosauria</taxon>
        <taxon>Aves</taxon>
        <taxon>Neognathae</taxon>
        <taxon>Neoaves</taxon>
        <taxon>Telluraves</taxon>
        <taxon>Australaves</taxon>
        <taxon>Passeriformes</taxon>
        <taxon>Sylvioidea</taxon>
        <taxon>Sylviidae</taxon>
        <taxon>Acrocephalinae</taxon>
        <taxon>Cettia</taxon>
    </lineage>
</organism>
<feature type="disulfide bond" evidence="6">
    <location>
        <begin position="48"/>
        <end position="103"/>
    </location>
</feature>
<feature type="binding site" evidence="5">
    <location>
        <position position="32"/>
    </location>
    <ligand>
        <name>Ca(2+)</name>
        <dbReference type="ChEBI" id="CHEBI:29108"/>
    </ligand>
</feature>
<feature type="disulfide bond" evidence="6">
    <location>
        <begin position="55"/>
        <end position="96"/>
    </location>
</feature>
<dbReference type="GO" id="GO:0050482">
    <property type="term" value="P:arachidonate secretion"/>
    <property type="evidence" value="ECO:0007669"/>
    <property type="project" value="InterPro"/>
</dbReference>
<evidence type="ECO:0000256" key="4">
    <source>
        <dbReference type="PIRSR" id="PIRSR601211-1"/>
    </source>
</evidence>
<dbReference type="Gene3D" id="1.20.90.10">
    <property type="entry name" value="Phospholipase A2 domain"/>
    <property type="match status" value="1"/>
</dbReference>
<dbReference type="PROSITE" id="PS00118">
    <property type="entry name" value="PA2_HIS"/>
    <property type="match status" value="1"/>
</dbReference>
<dbReference type="GO" id="GO:0006644">
    <property type="term" value="P:phospholipid metabolic process"/>
    <property type="evidence" value="ECO:0007669"/>
    <property type="project" value="InterPro"/>
</dbReference>
<feature type="non-terminal residue" evidence="9">
    <location>
        <position position="1"/>
    </location>
</feature>
<keyword evidence="5" id="KW-0106">Calcium</keyword>
<feature type="disulfide bond" evidence="6">
    <location>
        <begin position="64"/>
        <end position="89"/>
    </location>
</feature>
<feature type="binding site" evidence="5">
    <location>
        <position position="34"/>
    </location>
    <ligand>
        <name>Ca(2+)</name>
        <dbReference type="ChEBI" id="CHEBI:29108"/>
    </ligand>
</feature>
<comment type="subcellular location">
    <subcellularLocation>
        <location evidence="1">Secreted</location>
    </subcellularLocation>
</comment>
<evidence type="ECO:0000256" key="5">
    <source>
        <dbReference type="PIRSR" id="PIRSR601211-2"/>
    </source>
</evidence>
<evidence type="ECO:0000313" key="9">
    <source>
        <dbReference type="EMBL" id="NXU96914.1"/>
    </source>
</evidence>
<dbReference type="Proteomes" id="UP000524451">
    <property type="component" value="Unassembled WGS sequence"/>
</dbReference>
<accession>A0A7L3Q0I6</accession>
<dbReference type="CDD" id="cd00125">
    <property type="entry name" value="PLA2c"/>
    <property type="match status" value="1"/>
</dbReference>
<dbReference type="SMART" id="SM00085">
    <property type="entry name" value="PA2c"/>
    <property type="match status" value="1"/>
</dbReference>
<feature type="disulfide bond" evidence="6">
    <location>
        <begin position="33"/>
        <end position="49"/>
    </location>
</feature>
<keyword evidence="2" id="KW-0964">Secreted</keyword>
<dbReference type="Pfam" id="PF00068">
    <property type="entry name" value="Phospholip_A2_1"/>
    <property type="match status" value="1"/>
</dbReference>
<feature type="binding site" evidence="5">
    <location>
        <position position="53"/>
    </location>
    <ligand>
        <name>Ca(2+)</name>
        <dbReference type="ChEBI" id="CHEBI:29108"/>
    </ligand>
</feature>
<evidence type="ECO:0000256" key="1">
    <source>
        <dbReference type="ARBA" id="ARBA00004613"/>
    </source>
</evidence>
<feature type="domain" description="Phospholipase A2-like central" evidence="8">
    <location>
        <begin position="7"/>
        <end position="124"/>
    </location>
</feature>
<dbReference type="InterPro" id="IPR016090">
    <property type="entry name" value="PLA2-like_dom"/>
</dbReference>
<gene>
    <name evidence="9" type="primary">Pla2g2a_0</name>
    <name evidence="9" type="ORF">CETCET_R05043</name>
</gene>
<dbReference type="InterPro" id="IPR033113">
    <property type="entry name" value="PLA2_histidine"/>
</dbReference>
<evidence type="ECO:0000313" key="10">
    <source>
        <dbReference type="Proteomes" id="UP000524451"/>
    </source>
</evidence>
<feature type="active site" evidence="4">
    <location>
        <position position="97"/>
    </location>
</feature>
<dbReference type="GO" id="GO:0005543">
    <property type="term" value="F:phospholipid binding"/>
    <property type="evidence" value="ECO:0007669"/>
    <property type="project" value="TreeGrafter"/>
</dbReference>